<gene>
    <name evidence="1" type="ORF">CTheo_1477</name>
</gene>
<name>A0A5N5QV12_9AGAM</name>
<protein>
    <submittedName>
        <fullName evidence="1">Uncharacterized protein</fullName>
    </submittedName>
</protein>
<organism evidence="1 2">
    <name type="scientific">Ceratobasidium theobromae</name>
    <dbReference type="NCBI Taxonomy" id="1582974"/>
    <lineage>
        <taxon>Eukaryota</taxon>
        <taxon>Fungi</taxon>
        <taxon>Dikarya</taxon>
        <taxon>Basidiomycota</taxon>
        <taxon>Agaricomycotina</taxon>
        <taxon>Agaricomycetes</taxon>
        <taxon>Cantharellales</taxon>
        <taxon>Ceratobasidiaceae</taxon>
        <taxon>Ceratobasidium</taxon>
    </lineage>
</organism>
<reference evidence="1 2" key="1">
    <citation type="journal article" date="2019" name="Fungal Biol. Biotechnol.">
        <title>Draft genome sequence of fastidious pathogen Ceratobasidium theobromae, which causes vascular-streak dieback in Theobroma cacao.</title>
        <authorList>
            <person name="Ali S.S."/>
            <person name="Asman A."/>
            <person name="Shao J."/>
            <person name="Firmansyah A.P."/>
            <person name="Susilo A.W."/>
            <person name="Rosmana A."/>
            <person name="McMahon P."/>
            <person name="Junaid M."/>
            <person name="Guest D."/>
            <person name="Kheng T.Y."/>
            <person name="Meinhardt L.W."/>
            <person name="Bailey B.A."/>
        </authorList>
    </citation>
    <scope>NUCLEOTIDE SEQUENCE [LARGE SCALE GENOMIC DNA]</scope>
    <source>
        <strain evidence="1 2">CT2</strain>
    </source>
</reference>
<dbReference type="Proteomes" id="UP000383932">
    <property type="component" value="Unassembled WGS sequence"/>
</dbReference>
<evidence type="ECO:0000313" key="2">
    <source>
        <dbReference type="Proteomes" id="UP000383932"/>
    </source>
</evidence>
<dbReference type="AlphaFoldDB" id="A0A5N5QV12"/>
<dbReference type="EMBL" id="SSOP01000013">
    <property type="protein sequence ID" value="KAB5595016.1"/>
    <property type="molecule type" value="Genomic_DNA"/>
</dbReference>
<accession>A0A5N5QV12</accession>
<keyword evidence="2" id="KW-1185">Reference proteome</keyword>
<sequence>MDYSPSWAYALSAHVPTWREAFSNLLLGLLADTKDVGIPDISHNKIKTASLPTPPYSAKSPRLILLYGTSGTITS</sequence>
<proteinExistence type="predicted"/>
<evidence type="ECO:0000313" key="1">
    <source>
        <dbReference type="EMBL" id="KAB5595016.1"/>
    </source>
</evidence>
<comment type="caution">
    <text evidence="1">The sequence shown here is derived from an EMBL/GenBank/DDBJ whole genome shotgun (WGS) entry which is preliminary data.</text>
</comment>